<comment type="caution">
    <text evidence="2">The sequence shown here is derived from an EMBL/GenBank/DDBJ whole genome shotgun (WGS) entry which is preliminary data.</text>
</comment>
<name>A0A7X4KK63_9BURK</name>
<proteinExistence type="predicted"/>
<organism evidence="2 3">
    <name type="scientific">Pseudoduganella aquatica</name>
    <dbReference type="NCBI Taxonomy" id="2660641"/>
    <lineage>
        <taxon>Bacteria</taxon>
        <taxon>Pseudomonadati</taxon>
        <taxon>Pseudomonadota</taxon>
        <taxon>Betaproteobacteria</taxon>
        <taxon>Burkholderiales</taxon>
        <taxon>Oxalobacteraceae</taxon>
        <taxon>Telluria group</taxon>
        <taxon>Pseudoduganella</taxon>
    </lineage>
</organism>
<reference evidence="2 3" key="1">
    <citation type="submission" date="2019-12" db="EMBL/GenBank/DDBJ databases">
        <title>Novel species isolated from a subtropical stream in China.</title>
        <authorList>
            <person name="Lu H."/>
        </authorList>
    </citation>
    <scope>NUCLEOTIDE SEQUENCE [LARGE SCALE GENOMIC DNA]</scope>
    <source>
        <strain evidence="2 3">FT127W</strain>
    </source>
</reference>
<dbReference type="Pfam" id="PF13663">
    <property type="entry name" value="DUF4148"/>
    <property type="match status" value="2"/>
</dbReference>
<sequence>MKASILSVAAAVIALTSSAYAADPVNSGEGYQANISAVSTRTRAEVKAETVAALRNGQILNGEAYPASFTTAAPGKTRQEVRAELAQAIKAGTLPHYE</sequence>
<dbReference type="Proteomes" id="UP000450676">
    <property type="component" value="Unassembled WGS sequence"/>
</dbReference>
<protein>
    <submittedName>
        <fullName evidence="2">DUF4148 domain-containing protein</fullName>
    </submittedName>
</protein>
<keyword evidence="3" id="KW-1185">Reference proteome</keyword>
<dbReference type="RefSeq" id="WP_161070464.1">
    <property type="nucleotide sequence ID" value="NZ_CP086370.1"/>
</dbReference>
<feature type="signal peptide" evidence="1">
    <location>
        <begin position="1"/>
        <end position="21"/>
    </location>
</feature>
<evidence type="ECO:0000313" key="3">
    <source>
        <dbReference type="Proteomes" id="UP000450676"/>
    </source>
</evidence>
<keyword evidence="1" id="KW-0732">Signal</keyword>
<feature type="chain" id="PRO_5031232518" evidence="1">
    <location>
        <begin position="22"/>
        <end position="98"/>
    </location>
</feature>
<evidence type="ECO:0000313" key="2">
    <source>
        <dbReference type="EMBL" id="MYN05757.1"/>
    </source>
</evidence>
<dbReference type="InterPro" id="IPR025421">
    <property type="entry name" value="DUF4148"/>
</dbReference>
<dbReference type="EMBL" id="WWCU01000001">
    <property type="protein sequence ID" value="MYN05757.1"/>
    <property type="molecule type" value="Genomic_DNA"/>
</dbReference>
<dbReference type="AlphaFoldDB" id="A0A7X4KK63"/>
<gene>
    <name evidence="2" type="ORF">GTP77_00225</name>
</gene>
<evidence type="ECO:0000256" key="1">
    <source>
        <dbReference type="SAM" id="SignalP"/>
    </source>
</evidence>
<accession>A0A7X4KK63</accession>